<dbReference type="GO" id="GO:0016491">
    <property type="term" value="F:oxidoreductase activity"/>
    <property type="evidence" value="ECO:0007669"/>
    <property type="project" value="InterPro"/>
</dbReference>
<gene>
    <name evidence="2" type="ORF">N0V93_009255</name>
</gene>
<keyword evidence="3" id="KW-1185">Reference proteome</keyword>
<dbReference type="InterPro" id="IPR044053">
    <property type="entry name" value="AsaB-like"/>
</dbReference>
<comment type="caution">
    <text evidence="2">The sequence shown here is derived from an EMBL/GenBank/DDBJ whole genome shotgun (WGS) entry which is preliminary data.</text>
</comment>
<name>A0A9W8YMF8_9PEZI</name>
<reference evidence="2" key="1">
    <citation type="submission" date="2022-10" db="EMBL/GenBank/DDBJ databases">
        <title>Tapping the CABI collections for fungal endophytes: first genome assemblies for Collariella, Neodidymelliopsis, Ascochyta clinopodiicola, Didymella pomorum, Didymosphaeria variabile, Neocosmospora piperis and Neocucurbitaria cava.</title>
        <authorList>
            <person name="Hill R."/>
        </authorList>
    </citation>
    <scope>NUCLEOTIDE SEQUENCE</scope>
    <source>
        <strain evidence="2">IMI 355082</strain>
    </source>
</reference>
<accession>A0A9W8YMF8</accession>
<sequence>MGEDISVDVEADINYFPATEEVIETKDWKPRLLGDADEHTRKMTIRDVRGMESHFELDKNGFQFVRLPTKPRDISTDEKIQSEYYAEITEVLEELYAWPIKGTFSLLTVQVFPLLIFSCLKPPNSTGATTIHIFNHCIRQCADPSQQGSLDHYGRWRVIPSGHPHVDYAGRPSDLRGTLEELQFPAPIAARFTSSSRFAFVNAWRPLATVRRDPLAVADAATVPAGDYRVREREFRRTGVRSGNYVLSYGEGGHRWYYMSAMKEDEMVVFKGFDTKQDLPGWRCPHTAFVVEGTEALPPRESIEVRAVCFWD</sequence>
<evidence type="ECO:0000313" key="2">
    <source>
        <dbReference type="EMBL" id="KAJ4386360.1"/>
    </source>
</evidence>
<proteinExistence type="inferred from homology"/>
<dbReference type="Proteomes" id="UP001140453">
    <property type="component" value="Unassembled WGS sequence"/>
</dbReference>
<organism evidence="2 3">
    <name type="scientific">Gnomoniopsis smithogilvyi</name>
    <dbReference type="NCBI Taxonomy" id="1191159"/>
    <lineage>
        <taxon>Eukaryota</taxon>
        <taxon>Fungi</taxon>
        <taxon>Dikarya</taxon>
        <taxon>Ascomycota</taxon>
        <taxon>Pezizomycotina</taxon>
        <taxon>Sordariomycetes</taxon>
        <taxon>Sordariomycetidae</taxon>
        <taxon>Diaporthales</taxon>
        <taxon>Gnomoniaceae</taxon>
        <taxon>Gnomoniopsis</taxon>
    </lineage>
</organism>
<comment type="similarity">
    <text evidence="1">Belongs to the asaB hydroxylase/desaturase family.</text>
</comment>
<dbReference type="OrthoDB" id="412788at2759"/>
<protein>
    <submittedName>
        <fullName evidence="2">Uncharacterized protein</fullName>
    </submittedName>
</protein>
<evidence type="ECO:0000313" key="3">
    <source>
        <dbReference type="Proteomes" id="UP001140453"/>
    </source>
</evidence>
<dbReference type="NCBIfam" id="NF041278">
    <property type="entry name" value="CmcJ_NvfI_EfuI"/>
    <property type="match status" value="1"/>
</dbReference>
<dbReference type="EMBL" id="JAPEVB010000006">
    <property type="protein sequence ID" value="KAJ4386360.1"/>
    <property type="molecule type" value="Genomic_DNA"/>
</dbReference>
<evidence type="ECO:0000256" key="1">
    <source>
        <dbReference type="ARBA" id="ARBA00023604"/>
    </source>
</evidence>
<dbReference type="AlphaFoldDB" id="A0A9W8YMF8"/>
<dbReference type="PANTHER" id="PTHR34598:SF3">
    <property type="entry name" value="OXIDOREDUCTASE AN1597"/>
    <property type="match status" value="1"/>
</dbReference>
<dbReference type="PANTHER" id="PTHR34598">
    <property type="entry name" value="BLL6449 PROTEIN"/>
    <property type="match status" value="1"/>
</dbReference>